<evidence type="ECO:0000313" key="2">
    <source>
        <dbReference type="EMBL" id="MBO0453969.1"/>
    </source>
</evidence>
<proteinExistence type="predicted"/>
<evidence type="ECO:0000313" key="3">
    <source>
        <dbReference type="Proteomes" id="UP000664495"/>
    </source>
</evidence>
<dbReference type="InterPro" id="IPR009061">
    <property type="entry name" value="DNA-bd_dom_put_sf"/>
</dbReference>
<dbReference type="PROSITE" id="PS50937">
    <property type="entry name" value="HTH_MERR_2"/>
    <property type="match status" value="1"/>
</dbReference>
<dbReference type="EMBL" id="JAFLVR010000044">
    <property type="protein sequence ID" value="MBO0453969.1"/>
    <property type="molecule type" value="Genomic_DNA"/>
</dbReference>
<dbReference type="CDD" id="cd01105">
    <property type="entry name" value="HTH_GlnR-like"/>
    <property type="match status" value="1"/>
</dbReference>
<organism evidence="2 3">
    <name type="scientific">Candidatus Enterococcus murrayae</name>
    <dbReference type="NCBI Taxonomy" id="2815321"/>
    <lineage>
        <taxon>Bacteria</taxon>
        <taxon>Bacillati</taxon>
        <taxon>Bacillota</taxon>
        <taxon>Bacilli</taxon>
        <taxon>Lactobacillales</taxon>
        <taxon>Enterococcaceae</taxon>
        <taxon>Enterococcus</taxon>
    </lineage>
</organism>
<protein>
    <submittedName>
        <fullName evidence="2">MerR family transcriptional regulator</fullName>
    </submittedName>
</protein>
<dbReference type="SMART" id="SM00422">
    <property type="entry name" value="HTH_MERR"/>
    <property type="match status" value="1"/>
</dbReference>
<dbReference type="InterPro" id="IPR000551">
    <property type="entry name" value="MerR-type_HTH_dom"/>
</dbReference>
<dbReference type="RefSeq" id="WP_207109725.1">
    <property type="nucleotide sequence ID" value="NZ_JAFLVR010000044.1"/>
</dbReference>
<keyword evidence="3" id="KW-1185">Reference proteome</keyword>
<dbReference type="Pfam" id="PF13411">
    <property type="entry name" value="MerR_1"/>
    <property type="match status" value="1"/>
</dbReference>
<gene>
    <name evidence="2" type="ORF">JZO85_17060</name>
</gene>
<feature type="domain" description="HTH merR-type" evidence="1">
    <location>
        <begin position="16"/>
        <end position="85"/>
    </location>
</feature>
<reference evidence="2 3" key="1">
    <citation type="submission" date="2021-03" db="EMBL/GenBank/DDBJ databases">
        <title>Enterococcal diversity collection.</title>
        <authorList>
            <person name="Gilmore M.S."/>
            <person name="Schwartzman J."/>
            <person name="Van Tyne D."/>
            <person name="Martin M."/>
            <person name="Earl A.M."/>
            <person name="Manson A.L."/>
            <person name="Straub T."/>
            <person name="Salamzade R."/>
            <person name="Saavedra J."/>
            <person name="Lebreton F."/>
            <person name="Prichula J."/>
            <person name="Schaufler K."/>
            <person name="Gaca A."/>
            <person name="Sgardioli B."/>
            <person name="Wagenaar J."/>
            <person name="Strong T."/>
        </authorList>
    </citation>
    <scope>NUCLEOTIDE SEQUENCE [LARGE SCALE GENOMIC DNA]</scope>
    <source>
        <strain evidence="2 3">MJM16</strain>
    </source>
</reference>
<dbReference type="Proteomes" id="UP000664495">
    <property type="component" value="Unassembled WGS sequence"/>
</dbReference>
<accession>A0ABS3HKJ0</accession>
<sequence>MKNNTVKQLLESDDLLIGISELSKMTNVSPRQIRYWEQRKYIESTGEKSGNRKFRLPMVIKVEIIKHYLDEGYTLTAAVEKAQERQENIHQAKMLLKDVLKGIQKIGDRYTVIHLDDFSNKEGFYLVRDIETNQATYQIIGKDIEVTKDRIEEWFDFVEK</sequence>
<dbReference type="Gene3D" id="1.10.1660.10">
    <property type="match status" value="1"/>
</dbReference>
<evidence type="ECO:0000259" key="1">
    <source>
        <dbReference type="PROSITE" id="PS50937"/>
    </source>
</evidence>
<name>A0ABS3HKJ0_9ENTE</name>
<comment type="caution">
    <text evidence="2">The sequence shown here is derived from an EMBL/GenBank/DDBJ whole genome shotgun (WGS) entry which is preliminary data.</text>
</comment>
<dbReference type="SUPFAM" id="SSF46955">
    <property type="entry name" value="Putative DNA-binding domain"/>
    <property type="match status" value="1"/>
</dbReference>